<evidence type="ECO:0000313" key="4">
    <source>
        <dbReference type="Proteomes" id="UP000239209"/>
    </source>
</evidence>
<feature type="transmembrane region" description="Helical" evidence="2">
    <location>
        <begin position="33"/>
        <end position="53"/>
    </location>
</feature>
<feature type="compositionally biased region" description="Basic and acidic residues" evidence="1">
    <location>
        <begin position="204"/>
        <end position="214"/>
    </location>
</feature>
<keyword evidence="2" id="KW-0812">Transmembrane</keyword>
<dbReference type="Proteomes" id="UP000239209">
    <property type="component" value="Unassembled WGS sequence"/>
</dbReference>
<keyword evidence="4" id="KW-1185">Reference proteome</keyword>
<keyword evidence="2" id="KW-0472">Membrane</keyword>
<dbReference type="Gene3D" id="2.40.420.20">
    <property type="match status" value="1"/>
</dbReference>
<dbReference type="EMBL" id="PVZG01000018">
    <property type="protein sequence ID" value="PRY22000.1"/>
    <property type="molecule type" value="Genomic_DNA"/>
</dbReference>
<protein>
    <submittedName>
        <fullName evidence="3">HlyD family secretion protein</fullName>
    </submittedName>
</protein>
<feature type="region of interest" description="Disordered" evidence="1">
    <location>
        <begin position="166"/>
        <end position="214"/>
    </location>
</feature>
<evidence type="ECO:0000313" key="3">
    <source>
        <dbReference type="EMBL" id="PRY22000.1"/>
    </source>
</evidence>
<reference evidence="3 4" key="1">
    <citation type="submission" date="2018-03" db="EMBL/GenBank/DDBJ databases">
        <title>Genomic Encyclopedia of Archaeal and Bacterial Type Strains, Phase II (KMG-II): from individual species to whole genera.</title>
        <authorList>
            <person name="Goeker M."/>
        </authorList>
    </citation>
    <scope>NUCLEOTIDE SEQUENCE [LARGE SCALE GENOMIC DNA]</scope>
    <source>
        <strain evidence="3 4">DSM 45348</strain>
    </source>
</reference>
<sequence length="424" mass="43510">MVARSDAPTELIPVIPAPPDGGPGVPSRRRRRLLSALVVVLVIAAAAGGVVWLRGTGDAATKPADGPIEVQSVALTRQDMSASDSLQGTLGYGTAQPLTGTGGGTVTWLPKPGSFIRRGEQLLRVDDRPVPLFYGSMPLFRTLATRNMTGRDVRIVAKNLRALGYSIGNQPSPGERVTQTRTEPAPPPASPPATPPPAGAGAENETRTVTKRATVREGEGVLTSGLISAIRRWQTDAGLPVTGRITVGDVMVLSGAVRVDSVAVQLGAPADGPLMAVTPTAKVITVPADVNESGSIERGDRVTVALPGDRTVPGKVTAVGTTVKAQEGQAGDEAPKLTVTVAVDDPKTVARLDSADVEVNFVAETHKDVLVAPIGALLALSEGGYAVQVRGGGLVPVETGMFAKGLVEVSGPGLKEGTEVVTTS</sequence>
<evidence type="ECO:0000256" key="2">
    <source>
        <dbReference type="SAM" id="Phobius"/>
    </source>
</evidence>
<dbReference type="OrthoDB" id="3268648at2"/>
<gene>
    <name evidence="3" type="ORF">CLV70_11865</name>
</gene>
<proteinExistence type="predicted"/>
<name>A0A2T0RLK0_9ACTN</name>
<organism evidence="3 4">
    <name type="scientific">Pseudosporangium ferrugineum</name>
    <dbReference type="NCBI Taxonomy" id="439699"/>
    <lineage>
        <taxon>Bacteria</taxon>
        <taxon>Bacillati</taxon>
        <taxon>Actinomycetota</taxon>
        <taxon>Actinomycetes</taxon>
        <taxon>Micromonosporales</taxon>
        <taxon>Micromonosporaceae</taxon>
        <taxon>Pseudosporangium</taxon>
    </lineage>
</organism>
<feature type="compositionally biased region" description="Pro residues" evidence="1">
    <location>
        <begin position="184"/>
        <end position="198"/>
    </location>
</feature>
<comment type="caution">
    <text evidence="3">The sequence shown here is derived from an EMBL/GenBank/DDBJ whole genome shotgun (WGS) entry which is preliminary data.</text>
</comment>
<evidence type="ECO:0000256" key="1">
    <source>
        <dbReference type="SAM" id="MobiDB-lite"/>
    </source>
</evidence>
<keyword evidence="2" id="KW-1133">Transmembrane helix</keyword>
<dbReference type="AlphaFoldDB" id="A0A2T0RLK0"/>
<feature type="region of interest" description="Disordered" evidence="1">
    <location>
        <begin position="1"/>
        <end position="26"/>
    </location>
</feature>
<feature type="compositionally biased region" description="Polar residues" evidence="1">
    <location>
        <begin position="167"/>
        <end position="182"/>
    </location>
</feature>
<dbReference type="RefSeq" id="WP_106130063.1">
    <property type="nucleotide sequence ID" value="NZ_PVZG01000018.1"/>
</dbReference>
<accession>A0A2T0RLK0</accession>